<organism evidence="1 2">
    <name type="scientific">Trametes versicolor (strain FP-101664)</name>
    <name type="common">White-rot fungus</name>
    <name type="synonym">Coriolus versicolor</name>
    <dbReference type="NCBI Taxonomy" id="717944"/>
    <lineage>
        <taxon>Eukaryota</taxon>
        <taxon>Fungi</taxon>
        <taxon>Dikarya</taxon>
        <taxon>Basidiomycota</taxon>
        <taxon>Agaricomycotina</taxon>
        <taxon>Agaricomycetes</taxon>
        <taxon>Polyporales</taxon>
        <taxon>Polyporaceae</taxon>
        <taxon>Trametes</taxon>
    </lineage>
</organism>
<evidence type="ECO:0000313" key="1">
    <source>
        <dbReference type="EMBL" id="EIW51372.1"/>
    </source>
</evidence>
<evidence type="ECO:0000313" key="2">
    <source>
        <dbReference type="Proteomes" id="UP000054317"/>
    </source>
</evidence>
<keyword evidence="2" id="KW-1185">Reference proteome</keyword>
<dbReference type="OMA" id="HTRHIPL"/>
<dbReference type="KEGG" id="tvs:TRAVEDRAFT_54624"/>
<name>R7S714_TRAVS</name>
<protein>
    <submittedName>
        <fullName evidence="1">Uncharacterized protein</fullName>
    </submittedName>
</protein>
<dbReference type="EMBL" id="JH711821">
    <property type="protein sequence ID" value="EIW51372.1"/>
    <property type="molecule type" value="Genomic_DNA"/>
</dbReference>
<dbReference type="GeneID" id="19417464"/>
<gene>
    <name evidence="1" type="ORF">TRAVEDRAFT_54624</name>
</gene>
<dbReference type="RefSeq" id="XP_008045744.1">
    <property type="nucleotide sequence ID" value="XM_008047553.1"/>
</dbReference>
<proteinExistence type="predicted"/>
<accession>R7S714</accession>
<dbReference type="AlphaFoldDB" id="R7S714"/>
<sequence>MQSVTIYAKERGRAPADLPRSNRVREVVSYDVVSTPPKPLCVGMKVVVYTLRRWRNSDGRLSDGHAAEEAGVEGEIIGIRTMELAFTELIVSNKNLRSTIGTAYLAIQHIEGTTVSLGLWRTALRTISLPFLPHTRHIPLETGEIVVNPL</sequence>
<dbReference type="Proteomes" id="UP000054317">
    <property type="component" value="Unassembled WGS sequence"/>
</dbReference>
<reference evidence="2" key="1">
    <citation type="journal article" date="2012" name="Science">
        <title>The Paleozoic origin of enzymatic lignin decomposition reconstructed from 31 fungal genomes.</title>
        <authorList>
            <person name="Floudas D."/>
            <person name="Binder M."/>
            <person name="Riley R."/>
            <person name="Barry K."/>
            <person name="Blanchette R.A."/>
            <person name="Henrissat B."/>
            <person name="Martinez A.T."/>
            <person name="Otillar R."/>
            <person name="Spatafora J.W."/>
            <person name="Yadav J.S."/>
            <person name="Aerts A."/>
            <person name="Benoit I."/>
            <person name="Boyd A."/>
            <person name="Carlson A."/>
            <person name="Copeland A."/>
            <person name="Coutinho P.M."/>
            <person name="de Vries R.P."/>
            <person name="Ferreira P."/>
            <person name="Findley K."/>
            <person name="Foster B."/>
            <person name="Gaskell J."/>
            <person name="Glotzer D."/>
            <person name="Gorecki P."/>
            <person name="Heitman J."/>
            <person name="Hesse C."/>
            <person name="Hori C."/>
            <person name="Igarashi K."/>
            <person name="Jurgens J.A."/>
            <person name="Kallen N."/>
            <person name="Kersten P."/>
            <person name="Kohler A."/>
            <person name="Kuees U."/>
            <person name="Kumar T.K.A."/>
            <person name="Kuo A."/>
            <person name="LaButti K."/>
            <person name="Larrondo L.F."/>
            <person name="Lindquist E."/>
            <person name="Ling A."/>
            <person name="Lombard V."/>
            <person name="Lucas S."/>
            <person name="Lundell T."/>
            <person name="Martin R."/>
            <person name="McLaughlin D.J."/>
            <person name="Morgenstern I."/>
            <person name="Morin E."/>
            <person name="Murat C."/>
            <person name="Nagy L.G."/>
            <person name="Nolan M."/>
            <person name="Ohm R.A."/>
            <person name="Patyshakuliyeva A."/>
            <person name="Rokas A."/>
            <person name="Ruiz-Duenas F.J."/>
            <person name="Sabat G."/>
            <person name="Salamov A."/>
            <person name="Samejima M."/>
            <person name="Schmutz J."/>
            <person name="Slot J.C."/>
            <person name="St John F."/>
            <person name="Stenlid J."/>
            <person name="Sun H."/>
            <person name="Sun S."/>
            <person name="Syed K."/>
            <person name="Tsang A."/>
            <person name="Wiebenga A."/>
            <person name="Young D."/>
            <person name="Pisabarro A."/>
            <person name="Eastwood D.C."/>
            <person name="Martin F."/>
            <person name="Cullen D."/>
            <person name="Grigoriev I.V."/>
            <person name="Hibbett D.S."/>
        </authorList>
    </citation>
    <scope>NUCLEOTIDE SEQUENCE [LARGE SCALE GENOMIC DNA]</scope>
    <source>
        <strain evidence="2">FP-101664</strain>
    </source>
</reference>